<dbReference type="PANTHER" id="PTHR43867">
    <property type="entry name" value="CELLULOSE SYNTHASE CATALYTIC SUBUNIT A [UDP-FORMING]"/>
    <property type="match status" value="1"/>
</dbReference>
<reference evidence="14 15" key="1">
    <citation type="submission" date="2020-07" db="EMBL/GenBank/DDBJ databases">
        <title>Halophilic bacteria isolated from french cheeses.</title>
        <authorList>
            <person name="Kothe C.I."/>
            <person name="Farah-Kraiem B."/>
            <person name="Renault P."/>
            <person name="Dridi B."/>
        </authorList>
    </citation>
    <scope>NUCLEOTIDE SEQUENCE [LARGE SCALE GENOMIC DNA]</scope>
    <source>
        <strain evidence="14 15">FME14</strain>
    </source>
</reference>
<dbReference type="NCBIfam" id="NF003958">
    <property type="entry name" value="PRK05454.2-1"/>
    <property type="match status" value="1"/>
</dbReference>
<evidence type="ECO:0000256" key="5">
    <source>
        <dbReference type="ARBA" id="ARBA00022475"/>
    </source>
</evidence>
<dbReference type="NCBIfam" id="NF003962">
    <property type="entry name" value="PRK05454.2-5"/>
    <property type="match status" value="1"/>
</dbReference>
<feature type="domain" description="Glycosyltransferase 2-like" evidence="13">
    <location>
        <begin position="211"/>
        <end position="399"/>
    </location>
</feature>
<keyword evidence="9 12" id="KW-0812">Transmembrane</keyword>
<keyword evidence="6" id="KW-0997">Cell inner membrane</keyword>
<dbReference type="InterPro" id="IPR050321">
    <property type="entry name" value="Glycosyltr_2/OpgH_subfam"/>
</dbReference>
<evidence type="ECO:0000313" key="14">
    <source>
        <dbReference type="EMBL" id="MBE0457181.1"/>
    </source>
</evidence>
<evidence type="ECO:0000256" key="2">
    <source>
        <dbReference type="ARBA" id="ARBA00005001"/>
    </source>
</evidence>
<proteinExistence type="inferred from homology"/>
<protein>
    <recommendedName>
        <fullName evidence="4">Glucans biosynthesis glucosyltransferase H</fullName>
    </recommendedName>
</protein>
<feature type="transmembrane region" description="Helical" evidence="12">
    <location>
        <begin position="25"/>
        <end position="47"/>
    </location>
</feature>
<feature type="transmembrane region" description="Helical" evidence="12">
    <location>
        <begin position="380"/>
        <end position="401"/>
    </location>
</feature>
<comment type="similarity">
    <text evidence="3">Belongs to the glycosyltransferase 2 family. OpgH subfamily.</text>
</comment>
<evidence type="ECO:0000256" key="3">
    <source>
        <dbReference type="ARBA" id="ARBA00009337"/>
    </source>
</evidence>
<sequence>MSGIQTMFNKSKAGNAAIPFRKSRIALFTLLVLYISAYGMWIMFDILNSNSMTLLEYALLALFSITFTWIVTAFCSGCMGFILQLLRIDPLTLKRQKPITIDPQALSNSKTAIVMPIYNEDTERVIAGFEVSLRSLLKTGQFAHFDFYLLSDTQDKDIARNELKAWHALTARLGETAKQVFYRNRTDNKHRKVGNLADFCERWGSQYEHMIVLDADSIMTGQCMLELTTSMINNPNAGLIQTIPIPVRQETFFGRFLQFASVLYSPMLATGSAFWQTNQANYWGHNAIIRVEAFINCCGLPVLEGKAPFGGEILSHDFVEAALLNRSGWDVILLSDVQGSYEEVPSNILDYAIRDRRWVQGNIQHLGLLPSSGIKLMNKLHFLLGATAYISSLIWLSMLVLSTVDAVTRAMNSNVYFNQPYQLFPTWQIAKTELIDSLLFITIGLLLLPKLMGLIVTLIHRNKQFGGSLKLIFGSLIETVFAIIVAPLMMVFHSYFVVCVFLGKKVSWDAQPRSGRMVPWKEAIGYTLIATLVSIAWGGVAYYYTPTFFWWLSPILVGLILAAPIVRYSSSIGLGVRLRKMGIFICPSEIDNDDTLAALRVHEQEIALPSDEVANFTIPALPQEQPAVMPIQSFKRQGLSKRKLARSAKQRIKEKLLAKLDY</sequence>
<name>A0ABR9FK40_9GAMM</name>
<keyword evidence="7" id="KW-0328">Glycosyltransferase</keyword>
<evidence type="ECO:0000256" key="10">
    <source>
        <dbReference type="ARBA" id="ARBA00022989"/>
    </source>
</evidence>
<feature type="transmembrane region" description="Helical" evidence="12">
    <location>
        <begin position="480"/>
        <end position="502"/>
    </location>
</feature>
<accession>A0ABR9FK40</accession>
<evidence type="ECO:0000256" key="8">
    <source>
        <dbReference type="ARBA" id="ARBA00022679"/>
    </source>
</evidence>
<comment type="pathway">
    <text evidence="2">Glycan metabolism; osmoregulated periplasmic glucan (OPG) biosynthesis.</text>
</comment>
<evidence type="ECO:0000256" key="6">
    <source>
        <dbReference type="ARBA" id="ARBA00022519"/>
    </source>
</evidence>
<dbReference type="EMBL" id="RRZA01000015">
    <property type="protein sequence ID" value="MBE0457181.1"/>
    <property type="molecule type" value="Genomic_DNA"/>
</dbReference>
<keyword evidence="8" id="KW-0808">Transferase</keyword>
<feature type="transmembrane region" description="Helical" evidence="12">
    <location>
        <begin position="550"/>
        <end position="570"/>
    </location>
</feature>
<feature type="transmembrane region" description="Helical" evidence="12">
    <location>
        <begin position="438"/>
        <end position="460"/>
    </location>
</feature>
<evidence type="ECO:0000256" key="4">
    <source>
        <dbReference type="ARBA" id="ARBA00020585"/>
    </source>
</evidence>
<dbReference type="PANTHER" id="PTHR43867:SF5">
    <property type="entry name" value="GLUCANS BIOSYNTHESIS GLUCOSYLTRANSFERASE H"/>
    <property type="match status" value="1"/>
</dbReference>
<organism evidence="14 15">
    <name type="scientific">Pseudoalteromonas prydzensis</name>
    <dbReference type="NCBI Taxonomy" id="182141"/>
    <lineage>
        <taxon>Bacteria</taxon>
        <taxon>Pseudomonadati</taxon>
        <taxon>Pseudomonadota</taxon>
        <taxon>Gammaproteobacteria</taxon>
        <taxon>Alteromonadales</taxon>
        <taxon>Pseudoalteromonadaceae</taxon>
        <taxon>Pseudoalteromonas</taxon>
    </lineage>
</organism>
<dbReference type="Gene3D" id="3.90.550.10">
    <property type="entry name" value="Spore Coat Polysaccharide Biosynthesis Protein SpsA, Chain A"/>
    <property type="match status" value="1"/>
</dbReference>
<evidence type="ECO:0000259" key="13">
    <source>
        <dbReference type="Pfam" id="PF13632"/>
    </source>
</evidence>
<evidence type="ECO:0000256" key="9">
    <source>
        <dbReference type="ARBA" id="ARBA00022692"/>
    </source>
</evidence>
<keyword evidence="10 12" id="KW-1133">Transmembrane helix</keyword>
<dbReference type="Proteomes" id="UP000707245">
    <property type="component" value="Unassembled WGS sequence"/>
</dbReference>
<dbReference type="RefSeq" id="WP_192541187.1">
    <property type="nucleotide sequence ID" value="NZ_JBQELX010000001.1"/>
</dbReference>
<dbReference type="InterPro" id="IPR029044">
    <property type="entry name" value="Nucleotide-diphossugar_trans"/>
</dbReference>
<comment type="caution">
    <text evidence="14">The sequence shown here is derived from an EMBL/GenBank/DDBJ whole genome shotgun (WGS) entry which is preliminary data.</text>
</comment>
<dbReference type="CDD" id="cd04191">
    <property type="entry name" value="Glucan_BSP_MdoH"/>
    <property type="match status" value="1"/>
</dbReference>
<keyword evidence="11 12" id="KW-0472">Membrane</keyword>
<evidence type="ECO:0000256" key="1">
    <source>
        <dbReference type="ARBA" id="ARBA00004429"/>
    </source>
</evidence>
<evidence type="ECO:0000256" key="7">
    <source>
        <dbReference type="ARBA" id="ARBA00022676"/>
    </source>
</evidence>
<feature type="transmembrane region" description="Helical" evidence="12">
    <location>
        <begin position="256"/>
        <end position="275"/>
    </location>
</feature>
<evidence type="ECO:0000256" key="11">
    <source>
        <dbReference type="ARBA" id="ARBA00023136"/>
    </source>
</evidence>
<evidence type="ECO:0000313" key="15">
    <source>
        <dbReference type="Proteomes" id="UP000707245"/>
    </source>
</evidence>
<keyword evidence="5" id="KW-1003">Cell membrane</keyword>
<dbReference type="SUPFAM" id="SSF53448">
    <property type="entry name" value="Nucleotide-diphospho-sugar transferases"/>
    <property type="match status" value="1"/>
</dbReference>
<dbReference type="InterPro" id="IPR001173">
    <property type="entry name" value="Glyco_trans_2-like"/>
</dbReference>
<keyword evidence="15" id="KW-1185">Reference proteome</keyword>
<feature type="transmembrane region" description="Helical" evidence="12">
    <location>
        <begin position="523"/>
        <end position="544"/>
    </location>
</feature>
<feature type="transmembrane region" description="Helical" evidence="12">
    <location>
        <begin position="59"/>
        <end position="86"/>
    </location>
</feature>
<evidence type="ECO:0000256" key="12">
    <source>
        <dbReference type="SAM" id="Phobius"/>
    </source>
</evidence>
<comment type="subcellular location">
    <subcellularLocation>
        <location evidence="1">Cell inner membrane</location>
        <topology evidence="1">Multi-pass membrane protein</topology>
    </subcellularLocation>
</comment>
<dbReference type="Pfam" id="PF13632">
    <property type="entry name" value="Glyco_trans_2_3"/>
    <property type="match status" value="1"/>
</dbReference>
<gene>
    <name evidence="14" type="primary">mdoH</name>
    <name evidence="14" type="ORF">EI167_06880</name>
</gene>